<sequence length="242" mass="24885">MNILSPLADALGVLFPTECVACHRADRAVCDVCLPGLSLGRGGAVALRVRQAARPPLLVWSALAYDGVVKEALSAFKEHGRTDATRALARPLAEAVMAATLALGLPADAVLVPAPSSRAANRLRGYNPVSLLAERAGGGRSSVAALSVGRRVADQAGLGVAARQANLAGSVRLRTKVTAGFSCRDVLLIDDVVTTGATLLECRRALEHGGVRVRGAATLAFAERRAGVSAVERSADPGEHSG</sequence>
<comment type="caution">
    <text evidence="2">The sequence shown here is derived from an EMBL/GenBank/DDBJ whole genome shotgun (WGS) entry which is preliminary data.</text>
</comment>
<dbReference type="Gene3D" id="3.40.50.2020">
    <property type="match status" value="1"/>
</dbReference>
<dbReference type="AlphaFoldDB" id="A0A4T2C5X1"/>
<dbReference type="InterPro" id="IPR051910">
    <property type="entry name" value="ComF/GntX_DNA_util-trans"/>
</dbReference>
<keyword evidence="3" id="KW-1185">Reference proteome</keyword>
<dbReference type="OrthoDB" id="5242900at2"/>
<name>A0A4T2C5X1_9MICO</name>
<dbReference type="EMBL" id="QYRT01000010">
    <property type="protein sequence ID" value="TIH37836.1"/>
    <property type="molecule type" value="Genomic_DNA"/>
</dbReference>
<dbReference type="PANTHER" id="PTHR47505">
    <property type="entry name" value="DNA UTILIZATION PROTEIN YHGH"/>
    <property type="match status" value="1"/>
</dbReference>
<dbReference type="CDD" id="cd06223">
    <property type="entry name" value="PRTases_typeI"/>
    <property type="match status" value="1"/>
</dbReference>
<evidence type="ECO:0000256" key="1">
    <source>
        <dbReference type="ARBA" id="ARBA00008007"/>
    </source>
</evidence>
<accession>A0A4T2C5X1</accession>
<dbReference type="InterPro" id="IPR029057">
    <property type="entry name" value="PRTase-like"/>
</dbReference>
<dbReference type="InterPro" id="IPR000836">
    <property type="entry name" value="PRTase_dom"/>
</dbReference>
<evidence type="ECO:0000313" key="3">
    <source>
        <dbReference type="Proteomes" id="UP000306192"/>
    </source>
</evidence>
<evidence type="ECO:0000313" key="2">
    <source>
        <dbReference type="EMBL" id="TIH37836.1"/>
    </source>
</evidence>
<dbReference type="PANTHER" id="PTHR47505:SF1">
    <property type="entry name" value="DNA UTILIZATION PROTEIN YHGH"/>
    <property type="match status" value="1"/>
</dbReference>
<dbReference type="Proteomes" id="UP000306192">
    <property type="component" value="Unassembled WGS sequence"/>
</dbReference>
<dbReference type="SUPFAM" id="SSF53271">
    <property type="entry name" value="PRTase-like"/>
    <property type="match status" value="1"/>
</dbReference>
<dbReference type="RefSeq" id="WP_136641656.1">
    <property type="nucleotide sequence ID" value="NZ_QYRT01000010.1"/>
</dbReference>
<proteinExistence type="inferred from homology"/>
<comment type="similarity">
    <text evidence="1">Belongs to the ComF/GntX family.</text>
</comment>
<reference evidence="2 3" key="1">
    <citation type="journal article" date="2019" name="Microorganisms">
        <title>Systematic Affiliation and Genome Analysis of Subtercola vilae DB165(T) with Particular Emphasis on Cold Adaptation of an Isolate from a High-Altitude Cold Volcano Lake.</title>
        <authorList>
            <person name="Villalobos A.S."/>
            <person name="Wiese J."/>
            <person name="Imhoff J.F."/>
            <person name="Dorador C."/>
            <person name="Keller A."/>
            <person name="Hentschel U."/>
        </authorList>
    </citation>
    <scope>NUCLEOTIDE SEQUENCE [LARGE SCALE GENOMIC DNA]</scope>
    <source>
        <strain evidence="2 3">DB165</strain>
    </source>
</reference>
<protein>
    <submittedName>
        <fullName evidence="2">ComF family protein</fullName>
    </submittedName>
</protein>
<organism evidence="2 3">
    <name type="scientific">Subtercola vilae</name>
    <dbReference type="NCBI Taxonomy" id="2056433"/>
    <lineage>
        <taxon>Bacteria</taxon>
        <taxon>Bacillati</taxon>
        <taxon>Actinomycetota</taxon>
        <taxon>Actinomycetes</taxon>
        <taxon>Micrococcales</taxon>
        <taxon>Microbacteriaceae</taxon>
        <taxon>Subtercola</taxon>
    </lineage>
</organism>
<gene>
    <name evidence="2" type="ORF">D4765_07460</name>
</gene>